<dbReference type="Gene3D" id="3.30.70.100">
    <property type="match status" value="1"/>
</dbReference>
<evidence type="ECO:0000259" key="2">
    <source>
        <dbReference type="Pfam" id="PF07110"/>
    </source>
</evidence>
<dbReference type="InterPro" id="IPR009799">
    <property type="entry name" value="EthD_dom"/>
</dbReference>
<keyword evidence="4" id="KW-1185">Reference proteome</keyword>
<comment type="similarity">
    <text evidence="1">Belongs to the tpcK family.</text>
</comment>
<accession>A0AA40B1D1</accession>
<organism evidence="3 4">
    <name type="scientific">Lasiosphaeris hirsuta</name>
    <dbReference type="NCBI Taxonomy" id="260670"/>
    <lineage>
        <taxon>Eukaryota</taxon>
        <taxon>Fungi</taxon>
        <taxon>Dikarya</taxon>
        <taxon>Ascomycota</taxon>
        <taxon>Pezizomycotina</taxon>
        <taxon>Sordariomycetes</taxon>
        <taxon>Sordariomycetidae</taxon>
        <taxon>Sordariales</taxon>
        <taxon>Lasiosphaeriaceae</taxon>
        <taxon>Lasiosphaeris</taxon>
    </lineage>
</organism>
<feature type="domain" description="EthD" evidence="2">
    <location>
        <begin position="28"/>
        <end position="118"/>
    </location>
</feature>
<dbReference type="EMBL" id="JAUKUA010000002">
    <property type="protein sequence ID" value="KAK0725834.1"/>
    <property type="molecule type" value="Genomic_DNA"/>
</dbReference>
<dbReference type="SUPFAM" id="SSF54909">
    <property type="entry name" value="Dimeric alpha+beta barrel"/>
    <property type="match status" value="1"/>
</dbReference>
<evidence type="ECO:0000313" key="4">
    <source>
        <dbReference type="Proteomes" id="UP001172102"/>
    </source>
</evidence>
<name>A0AA40B1D1_9PEZI</name>
<reference evidence="3" key="1">
    <citation type="submission" date="2023-06" db="EMBL/GenBank/DDBJ databases">
        <title>Genome-scale phylogeny and comparative genomics of the fungal order Sordariales.</title>
        <authorList>
            <consortium name="Lawrence Berkeley National Laboratory"/>
            <person name="Hensen N."/>
            <person name="Bonometti L."/>
            <person name="Westerberg I."/>
            <person name="Brannstrom I.O."/>
            <person name="Guillou S."/>
            <person name="Cros-Aarteil S."/>
            <person name="Calhoun S."/>
            <person name="Haridas S."/>
            <person name="Kuo A."/>
            <person name="Mondo S."/>
            <person name="Pangilinan J."/>
            <person name="Riley R."/>
            <person name="Labutti K."/>
            <person name="Andreopoulos B."/>
            <person name="Lipzen A."/>
            <person name="Chen C."/>
            <person name="Yanf M."/>
            <person name="Daum C."/>
            <person name="Ng V."/>
            <person name="Clum A."/>
            <person name="Steindorff A."/>
            <person name="Ohm R."/>
            <person name="Martin F."/>
            <person name="Silar P."/>
            <person name="Natvig D."/>
            <person name="Lalanne C."/>
            <person name="Gautier V."/>
            <person name="Ament-Velasquez S.L."/>
            <person name="Kruys A."/>
            <person name="Hutchinson M.I."/>
            <person name="Powell A.J."/>
            <person name="Barry K."/>
            <person name="Miller A.N."/>
            <person name="Grigoriev I.V."/>
            <person name="Debuchy R."/>
            <person name="Gladieux P."/>
            <person name="Thoren M.H."/>
            <person name="Johannesson H."/>
        </authorList>
    </citation>
    <scope>NUCLEOTIDE SEQUENCE</scope>
    <source>
        <strain evidence="3">SMH4607-1</strain>
    </source>
</reference>
<dbReference type="InterPro" id="IPR011008">
    <property type="entry name" value="Dimeric_a/b-barrel"/>
</dbReference>
<dbReference type="Pfam" id="PF07110">
    <property type="entry name" value="EthD"/>
    <property type="match status" value="1"/>
</dbReference>
<evidence type="ECO:0000256" key="1">
    <source>
        <dbReference type="ARBA" id="ARBA00005986"/>
    </source>
</evidence>
<comment type="caution">
    <text evidence="3">The sequence shown here is derived from an EMBL/GenBank/DDBJ whole genome shotgun (WGS) entry which is preliminary data.</text>
</comment>
<dbReference type="AlphaFoldDB" id="A0AA40B1D1"/>
<sequence>MASSASLAPQEIQKKRLIRLTLAHYRNENCTEEEFYRFVTEEHAPHAAKIHARHGLDGYSLHWAPTSFRATAKAINAGRGDPWVIRDHDVQVEFLFRDMAAMLAVVADSDFQKLHEAEAPYTSRVHIEASLGWVETYVAGASVVNITAEGKPDYLGWGQMSEAPLGGGK</sequence>
<dbReference type="Proteomes" id="UP001172102">
    <property type="component" value="Unassembled WGS sequence"/>
</dbReference>
<dbReference type="GO" id="GO:0016491">
    <property type="term" value="F:oxidoreductase activity"/>
    <property type="evidence" value="ECO:0007669"/>
    <property type="project" value="InterPro"/>
</dbReference>
<proteinExistence type="inferred from homology"/>
<gene>
    <name evidence="3" type="ORF">B0H67DRAFT_482169</name>
</gene>
<protein>
    <recommendedName>
        <fullName evidence="2">EthD domain-containing protein</fullName>
    </recommendedName>
</protein>
<evidence type="ECO:0000313" key="3">
    <source>
        <dbReference type="EMBL" id="KAK0725834.1"/>
    </source>
</evidence>